<comment type="caution">
    <text evidence="7">The sequence shown here is derived from an EMBL/GenBank/DDBJ whole genome shotgun (WGS) entry which is preliminary data.</text>
</comment>
<dbReference type="Pfam" id="PF00520">
    <property type="entry name" value="Ion_trans"/>
    <property type="match status" value="1"/>
</dbReference>
<organism evidence="7 8">
    <name type="scientific">Durusdinium trenchii</name>
    <dbReference type="NCBI Taxonomy" id="1381693"/>
    <lineage>
        <taxon>Eukaryota</taxon>
        <taxon>Sar</taxon>
        <taxon>Alveolata</taxon>
        <taxon>Dinophyceae</taxon>
        <taxon>Suessiales</taxon>
        <taxon>Symbiodiniaceae</taxon>
        <taxon>Durusdinium</taxon>
    </lineage>
</organism>
<accession>A0ABP0QIS5</accession>
<keyword evidence="2 5" id="KW-0812">Transmembrane</keyword>
<evidence type="ECO:0000256" key="3">
    <source>
        <dbReference type="ARBA" id="ARBA00022989"/>
    </source>
</evidence>
<gene>
    <name evidence="7" type="ORF">CCMP2556_LOCUS42253</name>
</gene>
<feature type="domain" description="Ion transport" evidence="6">
    <location>
        <begin position="66"/>
        <end position="311"/>
    </location>
</feature>
<dbReference type="InterPro" id="IPR018490">
    <property type="entry name" value="cNMP-bd_dom_sf"/>
</dbReference>
<evidence type="ECO:0000313" key="7">
    <source>
        <dbReference type="EMBL" id="CAK9087370.1"/>
    </source>
</evidence>
<dbReference type="Proteomes" id="UP001642484">
    <property type="component" value="Unassembled WGS sequence"/>
</dbReference>
<dbReference type="SUPFAM" id="SSF51206">
    <property type="entry name" value="cAMP-binding domain-like"/>
    <property type="match status" value="1"/>
</dbReference>
<feature type="transmembrane region" description="Helical" evidence="5">
    <location>
        <begin position="107"/>
        <end position="123"/>
    </location>
</feature>
<feature type="transmembrane region" description="Helical" evidence="5">
    <location>
        <begin position="208"/>
        <end position="232"/>
    </location>
</feature>
<feature type="transmembrane region" description="Helical" evidence="5">
    <location>
        <begin position="67"/>
        <end position="87"/>
    </location>
</feature>
<evidence type="ECO:0000256" key="1">
    <source>
        <dbReference type="ARBA" id="ARBA00004141"/>
    </source>
</evidence>
<keyword evidence="4 5" id="KW-0472">Membrane</keyword>
<keyword evidence="8" id="KW-1185">Reference proteome</keyword>
<dbReference type="Gene3D" id="1.10.287.630">
    <property type="entry name" value="Helix hairpin bin"/>
    <property type="match status" value="1"/>
</dbReference>
<dbReference type="EMBL" id="CAXAMN010024517">
    <property type="protein sequence ID" value="CAK9087370.1"/>
    <property type="molecule type" value="Genomic_DNA"/>
</dbReference>
<sequence>PASPRSPGQSISVPYSCWLQKSSSGTRRRSISKGEAFAISKTKARLDEPSLTCWFGVLSPMGHFRNVWDFFGILLLALDMIFLPLQFVSNSLYQEFPILDAKSKTAVFYWSFDIVLSFFTGYIEKGLLVESHRQIALRYIKSWFFPDLIVTIIDLVLQFVGEESRAESAGTRVLRLLRLCRVVRLGKLTRAAAFLRDKFESEVAYTQFTLGIAMLGMLLLEHVIACGWFGLGKMEMEETWISRLPYQGSFALYYTMSLRWALSQLGIGGTQIEAVNEQEGIYTVMVAVVSLLTFSTVISFMTSLISTLQHKRMEETHQFGLLRRFLRVNRIPDELRQRITRFLQHAYSERGSNSDDPYILELLSENLHAELQLARYQECLNILPFFAQIFRSNLLSIAEEQVLHGLARKAMWVHETAEDDVIFCHGNAATAAYFALNGSLLYLQLMASAVQAKRGQWICEMSLWTDWAHLGDLLTQSFSKVIEIRAQEFCEIVSKAGACQIHAHHYALEYVEALNLADEVSDLWSPPLLSEELDMENPFGLGSNGTKLQQVVPV</sequence>
<evidence type="ECO:0000256" key="2">
    <source>
        <dbReference type="ARBA" id="ARBA00022692"/>
    </source>
</evidence>
<dbReference type="InterPro" id="IPR005821">
    <property type="entry name" value="Ion_trans_dom"/>
</dbReference>
<evidence type="ECO:0000313" key="8">
    <source>
        <dbReference type="Proteomes" id="UP001642484"/>
    </source>
</evidence>
<dbReference type="SUPFAM" id="SSF81324">
    <property type="entry name" value="Voltage-gated potassium channels"/>
    <property type="match status" value="1"/>
</dbReference>
<protein>
    <recommendedName>
        <fullName evidence="6">Ion transport domain-containing protein</fullName>
    </recommendedName>
</protein>
<dbReference type="InterPro" id="IPR014710">
    <property type="entry name" value="RmlC-like_jellyroll"/>
</dbReference>
<dbReference type="Gene3D" id="2.60.120.10">
    <property type="entry name" value="Jelly Rolls"/>
    <property type="match status" value="1"/>
</dbReference>
<dbReference type="PANTHER" id="PTHR10217">
    <property type="entry name" value="VOLTAGE AND LIGAND GATED POTASSIUM CHANNEL"/>
    <property type="match status" value="1"/>
</dbReference>
<evidence type="ECO:0000256" key="4">
    <source>
        <dbReference type="ARBA" id="ARBA00023136"/>
    </source>
</evidence>
<dbReference type="PANTHER" id="PTHR10217:SF435">
    <property type="entry name" value="POTASSIUM VOLTAGE-GATED CHANNEL PROTEIN EAG"/>
    <property type="match status" value="1"/>
</dbReference>
<keyword evidence="3 5" id="KW-1133">Transmembrane helix</keyword>
<evidence type="ECO:0000256" key="5">
    <source>
        <dbReference type="SAM" id="Phobius"/>
    </source>
</evidence>
<dbReference type="InterPro" id="IPR050818">
    <property type="entry name" value="KCNH_animal-type"/>
</dbReference>
<proteinExistence type="predicted"/>
<feature type="transmembrane region" description="Helical" evidence="5">
    <location>
        <begin position="282"/>
        <end position="305"/>
    </location>
</feature>
<evidence type="ECO:0000259" key="6">
    <source>
        <dbReference type="Pfam" id="PF00520"/>
    </source>
</evidence>
<reference evidence="7 8" key="1">
    <citation type="submission" date="2024-02" db="EMBL/GenBank/DDBJ databases">
        <authorList>
            <person name="Chen Y."/>
            <person name="Shah S."/>
            <person name="Dougan E. K."/>
            <person name="Thang M."/>
            <person name="Chan C."/>
        </authorList>
    </citation>
    <scope>NUCLEOTIDE SEQUENCE [LARGE SCALE GENOMIC DNA]</scope>
</reference>
<feature type="non-terminal residue" evidence="7">
    <location>
        <position position="1"/>
    </location>
</feature>
<name>A0ABP0QIS5_9DINO</name>
<dbReference type="Gene3D" id="1.10.287.70">
    <property type="match status" value="1"/>
</dbReference>
<comment type="subcellular location">
    <subcellularLocation>
        <location evidence="1">Membrane</location>
        <topology evidence="1">Multi-pass membrane protein</topology>
    </subcellularLocation>
</comment>